<evidence type="ECO:0000313" key="3">
    <source>
        <dbReference type="Proteomes" id="UP001059576"/>
    </source>
</evidence>
<comment type="subcellular location">
    <subcellularLocation>
        <location evidence="1">Cytoplasm</location>
        <location evidence="1">Nucleoid</location>
    </subcellularLocation>
</comment>
<accession>A0ABY5J1S8</accession>
<dbReference type="SUPFAM" id="SSF82607">
    <property type="entry name" value="YbaB-like"/>
    <property type="match status" value="1"/>
</dbReference>
<organism evidence="2 3">
    <name type="scientific">Mycoplasmopsis equigenitalium</name>
    <dbReference type="NCBI Taxonomy" id="114883"/>
    <lineage>
        <taxon>Bacteria</taxon>
        <taxon>Bacillati</taxon>
        <taxon>Mycoplasmatota</taxon>
        <taxon>Mycoplasmoidales</taxon>
        <taxon>Metamycoplasmataceae</taxon>
        <taxon>Mycoplasmopsis</taxon>
    </lineage>
</organism>
<dbReference type="Proteomes" id="UP001059576">
    <property type="component" value="Chromosome"/>
</dbReference>
<dbReference type="Gene3D" id="3.30.1310.10">
    <property type="entry name" value="Nucleoid-associated protein YbaB-like domain"/>
    <property type="match status" value="1"/>
</dbReference>
<gene>
    <name evidence="2" type="ORF">NPA09_01325</name>
</gene>
<dbReference type="InterPro" id="IPR036894">
    <property type="entry name" value="YbaB-like_sf"/>
</dbReference>
<keyword evidence="1" id="KW-0238">DNA-binding</keyword>
<comment type="similarity">
    <text evidence="1">Belongs to the YbaB/EbfC family.</text>
</comment>
<comment type="function">
    <text evidence="1">Binds to DNA and alters its conformation. May be involved in regulation of gene expression, nucleoid organization and DNA protection.</text>
</comment>
<name>A0ABY5J1S8_9BACT</name>
<evidence type="ECO:0000313" key="2">
    <source>
        <dbReference type="EMBL" id="UUD37198.1"/>
    </source>
</evidence>
<dbReference type="EMBL" id="CP101808">
    <property type="protein sequence ID" value="UUD37198.1"/>
    <property type="molecule type" value="Genomic_DNA"/>
</dbReference>
<reference evidence="2" key="1">
    <citation type="submission" date="2022-07" db="EMBL/GenBank/DDBJ databases">
        <title>Complete genome of Mycoplasma equigenitalium type strain T37.</title>
        <authorList>
            <person name="Spergser J."/>
        </authorList>
    </citation>
    <scope>NUCLEOTIDE SEQUENCE</scope>
    <source>
        <strain evidence="2">T37</strain>
    </source>
</reference>
<dbReference type="NCBIfam" id="TIGR00103">
    <property type="entry name" value="DNA_YbaB_EbfC"/>
    <property type="match status" value="1"/>
</dbReference>
<protein>
    <recommendedName>
        <fullName evidence="1">Nucleoid-associated protein NPA09_01325</fullName>
    </recommendedName>
</protein>
<dbReference type="Pfam" id="PF02575">
    <property type="entry name" value="YbaB_DNA_bd"/>
    <property type="match status" value="1"/>
</dbReference>
<keyword evidence="1" id="KW-0963">Cytoplasm</keyword>
<dbReference type="InterPro" id="IPR004401">
    <property type="entry name" value="YbaB/EbfC"/>
</dbReference>
<proteinExistence type="inferred from homology"/>
<dbReference type="HAMAP" id="MF_00274">
    <property type="entry name" value="DNA_YbaB_EbfC"/>
    <property type="match status" value="1"/>
</dbReference>
<sequence length="96" mass="11090">MNINEMMKQAKKMQAELELREKEFIKKEFTIEKQGLSLVMTGNKKIKSLKIDPILIDEDDIELLEDMIALSINEAVDNIDTEYEASAPKMPKNMPF</sequence>
<comment type="subunit">
    <text evidence="1">Homodimer.</text>
</comment>
<dbReference type="PIRSF" id="PIRSF004555">
    <property type="entry name" value="UCP004555"/>
    <property type="match status" value="1"/>
</dbReference>
<evidence type="ECO:0000256" key="1">
    <source>
        <dbReference type="HAMAP-Rule" id="MF_00274"/>
    </source>
</evidence>
<keyword evidence="3" id="KW-1185">Reference proteome</keyword>
<dbReference type="RefSeq" id="WP_129722017.1">
    <property type="nucleotide sequence ID" value="NZ_CP101808.1"/>
</dbReference>